<dbReference type="Proteomes" id="UP000614350">
    <property type="component" value="Unassembled WGS sequence"/>
</dbReference>
<feature type="region of interest" description="Disordered" evidence="1">
    <location>
        <begin position="34"/>
        <end position="78"/>
    </location>
</feature>
<protein>
    <submittedName>
        <fullName evidence="2">Uncharacterized protein</fullName>
    </submittedName>
</protein>
<evidence type="ECO:0000313" key="2">
    <source>
        <dbReference type="EMBL" id="KAF7402418.1"/>
    </source>
</evidence>
<organism evidence="2 3">
    <name type="scientific">Vespula vulgaris</name>
    <name type="common">Yellow jacket</name>
    <name type="synonym">Wasp</name>
    <dbReference type="NCBI Taxonomy" id="7454"/>
    <lineage>
        <taxon>Eukaryota</taxon>
        <taxon>Metazoa</taxon>
        <taxon>Ecdysozoa</taxon>
        <taxon>Arthropoda</taxon>
        <taxon>Hexapoda</taxon>
        <taxon>Insecta</taxon>
        <taxon>Pterygota</taxon>
        <taxon>Neoptera</taxon>
        <taxon>Endopterygota</taxon>
        <taxon>Hymenoptera</taxon>
        <taxon>Apocrita</taxon>
        <taxon>Aculeata</taxon>
        <taxon>Vespoidea</taxon>
        <taxon>Vespidae</taxon>
        <taxon>Vespinae</taxon>
        <taxon>Vespula</taxon>
    </lineage>
</organism>
<accession>A0A834K9B0</accession>
<evidence type="ECO:0000256" key="1">
    <source>
        <dbReference type="SAM" id="MobiDB-lite"/>
    </source>
</evidence>
<name>A0A834K9B0_VESVU</name>
<dbReference type="PROSITE" id="PS51257">
    <property type="entry name" value="PROKAR_LIPOPROTEIN"/>
    <property type="match status" value="1"/>
</dbReference>
<dbReference type="EMBL" id="JACSEA010000004">
    <property type="protein sequence ID" value="KAF7402418.1"/>
    <property type="molecule type" value="Genomic_DNA"/>
</dbReference>
<evidence type="ECO:0000313" key="3">
    <source>
        <dbReference type="Proteomes" id="UP000614350"/>
    </source>
</evidence>
<sequence length="78" mass="8541">MWRVIKSSHLIGSIDLSARFSLPIAVTISCVPQDREVGNGDAEGANTTDRIAHPRELLSDIPFPRRQRGRGSDINANS</sequence>
<reference evidence="2" key="1">
    <citation type="journal article" date="2020" name="G3 (Bethesda)">
        <title>High-Quality Assemblies for Three Invasive Social Wasps from the &lt;i&gt;Vespula&lt;/i&gt; Genus.</title>
        <authorList>
            <person name="Harrop T.W.R."/>
            <person name="Guhlin J."/>
            <person name="McLaughlin G.M."/>
            <person name="Permina E."/>
            <person name="Stockwell P."/>
            <person name="Gilligan J."/>
            <person name="Le Lec M.F."/>
            <person name="Gruber M.A.M."/>
            <person name="Quinn O."/>
            <person name="Lovegrove M."/>
            <person name="Duncan E.J."/>
            <person name="Remnant E.J."/>
            <person name="Van Eeckhoven J."/>
            <person name="Graham B."/>
            <person name="Knapp R.A."/>
            <person name="Langford K.W."/>
            <person name="Kronenberg Z."/>
            <person name="Press M.O."/>
            <person name="Eacker S.M."/>
            <person name="Wilson-Rankin E.E."/>
            <person name="Purcell J."/>
            <person name="Lester P.J."/>
            <person name="Dearden P.K."/>
        </authorList>
    </citation>
    <scope>NUCLEOTIDE SEQUENCE</scope>
    <source>
        <strain evidence="2">Marl-1</strain>
    </source>
</reference>
<comment type="caution">
    <text evidence="2">The sequence shown here is derived from an EMBL/GenBank/DDBJ whole genome shotgun (WGS) entry which is preliminary data.</text>
</comment>
<keyword evidence="3" id="KW-1185">Reference proteome</keyword>
<gene>
    <name evidence="2" type="ORF">HZH66_004685</name>
</gene>
<dbReference type="AlphaFoldDB" id="A0A834K9B0"/>
<proteinExistence type="predicted"/>